<dbReference type="AlphaFoldDB" id="A0A1Y5F5Z4"/>
<proteinExistence type="predicted"/>
<name>A0A1Y5F5Z4_9BACT</name>
<accession>A0A1Y5F5Z4</accession>
<evidence type="ECO:0000313" key="1">
    <source>
        <dbReference type="EMBL" id="OUR96318.1"/>
    </source>
</evidence>
<sequence length="486" mass="55856">MKSNNLSVALLLEDLELAKEFSDIFRELGVVPHFYEDLDSFWSGTLEVLPTLSVVDVKKMHEGSLLLKNHPFVKNEQMPMAFFFKSTSAPLLHSTYDFFNMGTILHGANYRGQVKSILKRLNKLLAYEQEINKHQIEKVKLNSQVRSLIEVSEVYKEDHFYDLYLKKMFNQFESQKNRAVDFFEACENVFSDLEDVIEFSYLELSANGQRMISPESHSMKFVSIPSLFLGRTCKDGIEEFAQNMGSQVAVELLGGEVMSLNIKGRMSHPELIIYLKLNDVQLAERFDWMSFENYLNGIYASFNESGKAVIKREARFLSPWETFSIFDKQIKMASQGDIKNQMALVDIDLSDLIATVRMGECGEFAWKDFFQDFITRITSSATCELKFISMGVSNIGVVCDYDHINKVLPQLKNVAVRFSYWRYFEKSDALLTKSLKPEVKMIPASPEAYLLHVEDVKFSALDDLESHAIKMKTKEIVWGKAPERTL</sequence>
<dbReference type="EMBL" id="MAAO01000006">
    <property type="protein sequence ID" value="OUR96318.1"/>
    <property type="molecule type" value="Genomic_DNA"/>
</dbReference>
<comment type="caution">
    <text evidence="1">The sequence shown here is derived from an EMBL/GenBank/DDBJ whole genome shotgun (WGS) entry which is preliminary data.</text>
</comment>
<dbReference type="Proteomes" id="UP000196531">
    <property type="component" value="Unassembled WGS sequence"/>
</dbReference>
<gene>
    <name evidence="1" type="ORF">A9Q84_08150</name>
</gene>
<evidence type="ECO:0000313" key="2">
    <source>
        <dbReference type="Proteomes" id="UP000196531"/>
    </source>
</evidence>
<organism evidence="1 2">
    <name type="scientific">Halobacteriovorax marinus</name>
    <dbReference type="NCBI Taxonomy" id="97084"/>
    <lineage>
        <taxon>Bacteria</taxon>
        <taxon>Pseudomonadati</taxon>
        <taxon>Bdellovibrionota</taxon>
        <taxon>Bacteriovoracia</taxon>
        <taxon>Bacteriovoracales</taxon>
        <taxon>Halobacteriovoraceae</taxon>
        <taxon>Halobacteriovorax</taxon>
    </lineage>
</organism>
<protein>
    <submittedName>
        <fullName evidence="1">Uncharacterized protein</fullName>
    </submittedName>
</protein>
<reference evidence="2" key="1">
    <citation type="journal article" date="2017" name="Proc. Natl. Acad. Sci. U.S.A.">
        <title>Simulation of Deepwater Horizon oil plume reveals substrate specialization within a complex community of hydrocarbon-degraders.</title>
        <authorList>
            <person name="Hu P."/>
            <person name="Dubinsky E.A."/>
            <person name="Probst A.J."/>
            <person name="Wang J."/>
            <person name="Sieber C.M.K."/>
            <person name="Tom L.M."/>
            <person name="Gardinali P."/>
            <person name="Banfield J.F."/>
            <person name="Atlas R.M."/>
            <person name="Andersen G.L."/>
        </authorList>
    </citation>
    <scope>NUCLEOTIDE SEQUENCE [LARGE SCALE GENOMIC DNA]</scope>
</reference>